<comment type="caution">
    <text evidence="1">The sequence shown here is derived from an EMBL/GenBank/DDBJ whole genome shotgun (WGS) entry which is preliminary data.</text>
</comment>
<protein>
    <submittedName>
        <fullName evidence="1">Uncharacterized protein</fullName>
    </submittedName>
</protein>
<dbReference type="AlphaFoldDB" id="A0A9Q1HH65"/>
<sequence length="51" mass="5619">MASHYLVSLKSDRGATDAHTPILYAGLYMSICVANKAHTNFQCLPLKYTAM</sequence>
<keyword evidence="2" id="KW-1185">Reference proteome</keyword>
<proteinExistence type="predicted"/>
<evidence type="ECO:0000313" key="2">
    <source>
        <dbReference type="Proteomes" id="UP001152320"/>
    </source>
</evidence>
<dbReference type="Proteomes" id="UP001152320">
    <property type="component" value="Chromosome 3"/>
</dbReference>
<name>A0A9Q1HH65_HOLLE</name>
<evidence type="ECO:0000313" key="1">
    <source>
        <dbReference type="EMBL" id="KAJ8045660.1"/>
    </source>
</evidence>
<organism evidence="1 2">
    <name type="scientific">Holothuria leucospilota</name>
    <name type="common">Black long sea cucumber</name>
    <name type="synonym">Mertensiothuria leucospilota</name>
    <dbReference type="NCBI Taxonomy" id="206669"/>
    <lineage>
        <taxon>Eukaryota</taxon>
        <taxon>Metazoa</taxon>
        <taxon>Echinodermata</taxon>
        <taxon>Eleutherozoa</taxon>
        <taxon>Echinozoa</taxon>
        <taxon>Holothuroidea</taxon>
        <taxon>Aspidochirotacea</taxon>
        <taxon>Aspidochirotida</taxon>
        <taxon>Holothuriidae</taxon>
        <taxon>Holothuria</taxon>
    </lineage>
</organism>
<accession>A0A9Q1HH65</accession>
<gene>
    <name evidence="1" type="ORF">HOLleu_08705</name>
</gene>
<reference evidence="1" key="1">
    <citation type="submission" date="2021-10" db="EMBL/GenBank/DDBJ databases">
        <title>Tropical sea cucumber genome reveals ecological adaptation and Cuvierian tubules defense mechanism.</title>
        <authorList>
            <person name="Chen T."/>
        </authorList>
    </citation>
    <scope>NUCLEOTIDE SEQUENCE</scope>
    <source>
        <strain evidence="1">Nanhai2018</strain>
        <tissue evidence="1">Muscle</tissue>
    </source>
</reference>
<dbReference type="EMBL" id="JAIZAY010000003">
    <property type="protein sequence ID" value="KAJ8045660.1"/>
    <property type="molecule type" value="Genomic_DNA"/>
</dbReference>